<dbReference type="PANTHER" id="PTHR10906">
    <property type="entry name" value="SECY/SEC61-ALPHA FAMILY MEMBER"/>
    <property type="match status" value="1"/>
</dbReference>
<dbReference type="AlphaFoldDB" id="A0A1E4SPL5"/>
<evidence type="ECO:0000313" key="4">
    <source>
        <dbReference type="EMBL" id="ODV81428.1"/>
    </source>
</evidence>
<dbReference type="Pfam" id="PF10559">
    <property type="entry name" value="Plug_translocon"/>
    <property type="match status" value="1"/>
</dbReference>
<feature type="transmembrane region" description="Helical" evidence="2">
    <location>
        <begin position="178"/>
        <end position="196"/>
    </location>
</feature>
<dbReference type="GO" id="GO:0071261">
    <property type="term" value="C:Ssh1 translocon complex"/>
    <property type="evidence" value="ECO:0007669"/>
    <property type="project" value="EnsemblFungi"/>
</dbReference>
<keyword evidence="2" id="KW-0472">Membrane</keyword>
<dbReference type="STRING" id="984487.A0A1E4SPL5"/>
<feature type="transmembrane region" description="Helical" evidence="2">
    <location>
        <begin position="94"/>
        <end position="120"/>
    </location>
</feature>
<dbReference type="InterPro" id="IPR019561">
    <property type="entry name" value="Translocon_Sec61/SecY_plug_dom"/>
</dbReference>
<accession>A0A1E4SPL5</accession>
<feature type="transmembrane region" description="Helical" evidence="2">
    <location>
        <begin position="203"/>
        <end position="222"/>
    </location>
</feature>
<feature type="transmembrane region" description="Helical" evidence="2">
    <location>
        <begin position="317"/>
        <end position="346"/>
    </location>
</feature>
<dbReference type="OrthoDB" id="420669at2759"/>
<dbReference type="Proteomes" id="UP000094285">
    <property type="component" value="Unassembled WGS sequence"/>
</dbReference>
<dbReference type="GO" id="GO:0006614">
    <property type="term" value="P:SRP-dependent cotranslational protein targeting to membrane"/>
    <property type="evidence" value="ECO:0007669"/>
    <property type="project" value="EnsemblFungi"/>
</dbReference>
<keyword evidence="2" id="KW-1133">Transmembrane helix</keyword>
<dbReference type="GO" id="GO:0015031">
    <property type="term" value="P:protein transport"/>
    <property type="evidence" value="ECO:0007669"/>
    <property type="project" value="InterPro"/>
</dbReference>
<dbReference type="RefSeq" id="XP_020066550.1">
    <property type="nucleotide sequence ID" value="XM_020207094.1"/>
</dbReference>
<evidence type="ECO:0000256" key="1">
    <source>
        <dbReference type="RuleBase" id="RU004349"/>
    </source>
</evidence>
<dbReference type="GeneID" id="30981231"/>
<feature type="transmembrane region" description="Helical" evidence="2">
    <location>
        <begin position="141"/>
        <end position="158"/>
    </location>
</feature>
<feature type="transmembrane region" description="Helical" evidence="2">
    <location>
        <begin position="392"/>
        <end position="413"/>
    </location>
</feature>
<feature type="transmembrane region" description="Helical" evidence="2">
    <location>
        <begin position="450"/>
        <end position="471"/>
    </location>
</feature>
<name>A0A1E4SPL5_9ASCO</name>
<dbReference type="PIRSF" id="PIRSF004557">
    <property type="entry name" value="SecY"/>
    <property type="match status" value="1"/>
</dbReference>
<dbReference type="InterPro" id="IPR023201">
    <property type="entry name" value="SecY_dom_sf"/>
</dbReference>
<dbReference type="GO" id="GO:0005048">
    <property type="term" value="F:signal sequence binding"/>
    <property type="evidence" value="ECO:0007669"/>
    <property type="project" value="EnsemblFungi"/>
</dbReference>
<evidence type="ECO:0000256" key="2">
    <source>
        <dbReference type="SAM" id="Phobius"/>
    </source>
</evidence>
<dbReference type="Gene3D" id="1.10.3370.10">
    <property type="entry name" value="SecY subunit domain"/>
    <property type="match status" value="1"/>
</dbReference>
<gene>
    <name evidence="4" type="ORF">CANTADRAFT_24376</name>
</gene>
<reference evidence="5" key="1">
    <citation type="submission" date="2016-05" db="EMBL/GenBank/DDBJ databases">
        <title>Comparative genomics of biotechnologically important yeasts.</title>
        <authorList>
            <consortium name="DOE Joint Genome Institute"/>
            <person name="Riley R."/>
            <person name="Haridas S."/>
            <person name="Wolfe K.H."/>
            <person name="Lopes M.R."/>
            <person name="Hittinger C.T."/>
            <person name="Goker M."/>
            <person name="Salamov A."/>
            <person name="Wisecaver J."/>
            <person name="Long T.M."/>
            <person name="Aerts A.L."/>
            <person name="Barry K."/>
            <person name="Choi C."/>
            <person name="Clum A."/>
            <person name="Coughlan A.Y."/>
            <person name="Deshpande S."/>
            <person name="Douglass A.P."/>
            <person name="Hanson S.J."/>
            <person name="Klenk H.-P."/>
            <person name="Labutti K."/>
            <person name="Lapidus A."/>
            <person name="Lindquist E."/>
            <person name="Lipzen A."/>
            <person name="Meier-Kolthoff J.P."/>
            <person name="Ohm R.A."/>
            <person name="Otillar R.P."/>
            <person name="Pangilinan J."/>
            <person name="Peng Y."/>
            <person name="Rokas A."/>
            <person name="Rosa C.A."/>
            <person name="Scheuner C."/>
            <person name="Sibirny A.A."/>
            <person name="Slot J.C."/>
            <person name="Stielow J.B."/>
            <person name="Sun H."/>
            <person name="Kurtzman C.P."/>
            <person name="Blackwell M."/>
            <person name="Grigoriev I.V."/>
            <person name="Jeffries T.W."/>
        </authorList>
    </citation>
    <scope>NUCLEOTIDE SEQUENCE [LARGE SCALE GENOMIC DNA]</scope>
    <source>
        <strain evidence="5">NRRL Y-17324</strain>
    </source>
</reference>
<feature type="domain" description="Translocon Sec61/SecY plug" evidence="3">
    <location>
        <begin position="58"/>
        <end position="93"/>
    </location>
</feature>
<feature type="transmembrane region" description="Helical" evidence="2">
    <location>
        <begin position="279"/>
        <end position="297"/>
    </location>
</feature>
<dbReference type="SUPFAM" id="SSF103491">
    <property type="entry name" value="Preprotein translocase SecY subunit"/>
    <property type="match status" value="1"/>
</dbReference>
<keyword evidence="2" id="KW-0812">Transmembrane</keyword>
<sequence>MCQSPMTRTHRGIRPRLLTLVRLLDLIKFFLPILPEVELPDEKISFDERIIFTVGSGIIFLFGQLPLFGLVSGAEYKVVDPFFSVRSIFAMEKASLLELGLLPLITAGFLWQLAAGLKLIKVNFNLRQDRELFQSGQKLTALFLSIVYSAGLIYSGYYDNVIQKYDPLNGDSAPLGTYVLLFLQINAWSFILTLLVDVFDKGYAFGSGILCFLTLQTATTLVRDLVGLEVTPLLNSNRVESYGALINLVRNFSIFNLSQLNSSIVNAFTRLQLPNLNQFYISLLTILAIIGLQNYRIELPIRSTKVRGMNNVYPIRLLYTGALPVLFAYTVIVNFQIFGFFLVTILNKFGIAPVLIDSLLGKFNAEITTNNLVLKSGILYYFSNSTSLLQSLLSPIKTVVYSVSVVLLSVWFANKWSYISGSSPRDISKQFKEQGISITGKRDISITKELSRVIPVAAVSGGFALAVLAVGGEFLGGLGKGISTIIGVSSAFGILEEFMIEYQQTGGNSQFSSAFGGQ</sequence>
<evidence type="ECO:0000313" key="5">
    <source>
        <dbReference type="Proteomes" id="UP000094285"/>
    </source>
</evidence>
<keyword evidence="5" id="KW-1185">Reference proteome</keyword>
<dbReference type="EMBL" id="KV453909">
    <property type="protein sequence ID" value="ODV81428.1"/>
    <property type="molecule type" value="Genomic_DNA"/>
</dbReference>
<dbReference type="Pfam" id="PF00344">
    <property type="entry name" value="SecY"/>
    <property type="match status" value="1"/>
</dbReference>
<dbReference type="InterPro" id="IPR002208">
    <property type="entry name" value="SecY/SEC61-alpha"/>
</dbReference>
<feature type="transmembrane region" description="Helical" evidence="2">
    <location>
        <begin position="50"/>
        <end position="74"/>
    </location>
</feature>
<comment type="similarity">
    <text evidence="1">Belongs to the SecY/SEC61-alpha family.</text>
</comment>
<proteinExistence type="inferred from homology"/>
<organism evidence="4 5">
    <name type="scientific">Suhomyces tanzawaensis NRRL Y-17324</name>
    <dbReference type="NCBI Taxonomy" id="984487"/>
    <lineage>
        <taxon>Eukaryota</taxon>
        <taxon>Fungi</taxon>
        <taxon>Dikarya</taxon>
        <taxon>Ascomycota</taxon>
        <taxon>Saccharomycotina</taxon>
        <taxon>Pichiomycetes</taxon>
        <taxon>Debaryomycetaceae</taxon>
        <taxon>Suhomyces</taxon>
    </lineage>
</organism>
<protein>
    <submittedName>
        <fullName evidence="4">SecY protein</fullName>
    </submittedName>
</protein>
<evidence type="ECO:0000259" key="3">
    <source>
        <dbReference type="Pfam" id="PF10559"/>
    </source>
</evidence>